<accession>A0A8X6Y7H2</accession>
<organism evidence="1 2">
    <name type="scientific">Trichonephila inaurata madagascariensis</name>
    <dbReference type="NCBI Taxonomy" id="2747483"/>
    <lineage>
        <taxon>Eukaryota</taxon>
        <taxon>Metazoa</taxon>
        <taxon>Ecdysozoa</taxon>
        <taxon>Arthropoda</taxon>
        <taxon>Chelicerata</taxon>
        <taxon>Arachnida</taxon>
        <taxon>Araneae</taxon>
        <taxon>Araneomorphae</taxon>
        <taxon>Entelegynae</taxon>
        <taxon>Araneoidea</taxon>
        <taxon>Nephilidae</taxon>
        <taxon>Trichonephila</taxon>
        <taxon>Trichonephila inaurata</taxon>
    </lineage>
</organism>
<protein>
    <submittedName>
        <fullName evidence="1">Uncharacterized protein</fullName>
    </submittedName>
</protein>
<comment type="caution">
    <text evidence="1">The sequence shown here is derived from an EMBL/GenBank/DDBJ whole genome shotgun (WGS) entry which is preliminary data.</text>
</comment>
<keyword evidence="2" id="KW-1185">Reference proteome</keyword>
<reference evidence="1" key="1">
    <citation type="submission" date="2020-08" db="EMBL/GenBank/DDBJ databases">
        <title>Multicomponent nature underlies the extraordinary mechanical properties of spider dragline silk.</title>
        <authorList>
            <person name="Kono N."/>
            <person name="Nakamura H."/>
            <person name="Mori M."/>
            <person name="Yoshida Y."/>
            <person name="Ohtoshi R."/>
            <person name="Malay A.D."/>
            <person name="Moran D.A.P."/>
            <person name="Tomita M."/>
            <person name="Numata K."/>
            <person name="Arakawa K."/>
        </authorList>
    </citation>
    <scope>NUCLEOTIDE SEQUENCE</scope>
</reference>
<proteinExistence type="predicted"/>
<name>A0A8X6Y7H2_9ARAC</name>
<dbReference type="AlphaFoldDB" id="A0A8X6Y7H2"/>
<gene>
    <name evidence="1" type="ORF">TNIN_393771</name>
</gene>
<dbReference type="EMBL" id="BMAV01015810">
    <property type="protein sequence ID" value="GFY66031.1"/>
    <property type="molecule type" value="Genomic_DNA"/>
</dbReference>
<evidence type="ECO:0000313" key="1">
    <source>
        <dbReference type="EMBL" id="GFY66031.1"/>
    </source>
</evidence>
<sequence length="74" mass="8643">MPRYRKEKRPGRDLPKTAADRLYSGFHDGSPIGRLLILWWSERKREIKVYQLGLILMSKPEKLKSFSESGAKKP</sequence>
<evidence type="ECO:0000313" key="2">
    <source>
        <dbReference type="Proteomes" id="UP000886998"/>
    </source>
</evidence>
<dbReference type="Proteomes" id="UP000886998">
    <property type="component" value="Unassembled WGS sequence"/>
</dbReference>